<dbReference type="Pfam" id="PF00536">
    <property type="entry name" value="SAM_1"/>
    <property type="match status" value="1"/>
</dbReference>
<dbReference type="Proteomes" id="UP000436088">
    <property type="component" value="Unassembled WGS sequence"/>
</dbReference>
<dbReference type="PANTHER" id="PTHR10627:SF74">
    <property type="entry name" value="OS08G0526500 PROTEIN"/>
    <property type="match status" value="1"/>
</dbReference>
<dbReference type="AlphaFoldDB" id="A0A6A2ZLN5"/>
<reference evidence="3" key="1">
    <citation type="submission" date="2019-09" db="EMBL/GenBank/DDBJ databases">
        <title>Draft genome information of white flower Hibiscus syriacus.</title>
        <authorList>
            <person name="Kim Y.-M."/>
        </authorList>
    </citation>
    <scope>NUCLEOTIDE SEQUENCE [LARGE SCALE GENOMIC DNA]</scope>
    <source>
        <strain evidence="3">YM2019G1</strain>
    </source>
</reference>
<name>A0A6A2ZLN5_HIBSY</name>
<evidence type="ECO:0000313" key="3">
    <source>
        <dbReference type="EMBL" id="KAE8692778.1"/>
    </source>
</evidence>
<keyword evidence="1" id="KW-0677">Repeat</keyword>
<evidence type="ECO:0000256" key="1">
    <source>
        <dbReference type="ARBA" id="ARBA00022737"/>
    </source>
</evidence>
<dbReference type="SUPFAM" id="SSF47769">
    <property type="entry name" value="SAM/Pointed domain"/>
    <property type="match status" value="1"/>
</dbReference>
<accession>A0A6A2ZLN5</accession>
<dbReference type="PANTHER" id="PTHR10627">
    <property type="entry name" value="SCP160"/>
    <property type="match status" value="1"/>
</dbReference>
<dbReference type="InterPro" id="IPR013761">
    <property type="entry name" value="SAM/pointed_sf"/>
</dbReference>
<dbReference type="SMART" id="SM00454">
    <property type="entry name" value="SAM"/>
    <property type="match status" value="1"/>
</dbReference>
<dbReference type="Gene3D" id="1.10.150.50">
    <property type="entry name" value="Transcription Factor, Ets-1"/>
    <property type="match status" value="1"/>
</dbReference>
<feature type="domain" description="SAM" evidence="2">
    <location>
        <begin position="80"/>
        <end position="143"/>
    </location>
</feature>
<keyword evidence="4" id="KW-1185">Reference proteome</keyword>
<proteinExistence type="predicted"/>
<organism evidence="3 4">
    <name type="scientific">Hibiscus syriacus</name>
    <name type="common">Rose of Sharon</name>
    <dbReference type="NCBI Taxonomy" id="106335"/>
    <lineage>
        <taxon>Eukaryota</taxon>
        <taxon>Viridiplantae</taxon>
        <taxon>Streptophyta</taxon>
        <taxon>Embryophyta</taxon>
        <taxon>Tracheophyta</taxon>
        <taxon>Spermatophyta</taxon>
        <taxon>Magnoliopsida</taxon>
        <taxon>eudicotyledons</taxon>
        <taxon>Gunneridae</taxon>
        <taxon>Pentapetalae</taxon>
        <taxon>rosids</taxon>
        <taxon>malvids</taxon>
        <taxon>Malvales</taxon>
        <taxon>Malvaceae</taxon>
        <taxon>Malvoideae</taxon>
        <taxon>Hibiscus</taxon>
    </lineage>
</organism>
<comment type="caution">
    <text evidence="3">The sequence shown here is derived from an EMBL/GenBank/DDBJ whole genome shotgun (WGS) entry which is preliminary data.</text>
</comment>
<sequence length="163" mass="17963">MTTATDVVPAISFFTAEAPRGRVTITLGRSGQVVKRSGAASDVDLFDSHPVAGSKRSVRDRLGGNVDCFFVESAKQKKVDERQTIEGLLHSLGLGKYAIYFKDEEVDMPALRQMRENDLKELGIPMGPRKKILLALLPRSKRKWPMNPISSGGKVSKLEYCPS</sequence>
<dbReference type="InterPro" id="IPR001660">
    <property type="entry name" value="SAM"/>
</dbReference>
<protein>
    <submittedName>
        <fullName evidence="3">Sterile alpha motif domain-containing protein, putative isoform 2</fullName>
    </submittedName>
</protein>
<dbReference type="PROSITE" id="PS50105">
    <property type="entry name" value="SAM_DOMAIN"/>
    <property type="match status" value="1"/>
</dbReference>
<evidence type="ECO:0000259" key="2">
    <source>
        <dbReference type="PROSITE" id="PS50105"/>
    </source>
</evidence>
<dbReference type="EMBL" id="VEPZ02001131">
    <property type="protein sequence ID" value="KAE8692778.1"/>
    <property type="molecule type" value="Genomic_DNA"/>
</dbReference>
<evidence type="ECO:0000313" key="4">
    <source>
        <dbReference type="Proteomes" id="UP000436088"/>
    </source>
</evidence>
<gene>
    <name evidence="3" type="ORF">F3Y22_tig00110831pilonHSYRG00754</name>
</gene>